<name>A0ABC8SCV7_9AQUA</name>
<protein>
    <submittedName>
        <fullName evidence="2">Uncharacterized protein</fullName>
    </submittedName>
</protein>
<evidence type="ECO:0000313" key="2">
    <source>
        <dbReference type="EMBL" id="CAK9155031.1"/>
    </source>
</evidence>
<feature type="compositionally biased region" description="Basic and acidic residues" evidence="1">
    <location>
        <begin position="143"/>
        <end position="176"/>
    </location>
</feature>
<gene>
    <name evidence="2" type="ORF">ILEXP_LOCUS23413</name>
</gene>
<dbReference type="AlphaFoldDB" id="A0ABC8SCV7"/>
<accession>A0ABC8SCV7</accession>
<reference evidence="2 3" key="1">
    <citation type="submission" date="2024-02" db="EMBL/GenBank/DDBJ databases">
        <authorList>
            <person name="Vignale AGUSTIN F."/>
            <person name="Sosa J E."/>
            <person name="Modenutti C."/>
        </authorList>
    </citation>
    <scope>NUCLEOTIDE SEQUENCE [LARGE SCALE GENOMIC DNA]</scope>
</reference>
<evidence type="ECO:0000313" key="3">
    <source>
        <dbReference type="Proteomes" id="UP001642360"/>
    </source>
</evidence>
<keyword evidence="3" id="KW-1185">Reference proteome</keyword>
<comment type="caution">
    <text evidence="2">The sequence shown here is derived from an EMBL/GenBank/DDBJ whole genome shotgun (WGS) entry which is preliminary data.</text>
</comment>
<dbReference type="Proteomes" id="UP001642360">
    <property type="component" value="Unassembled WGS sequence"/>
</dbReference>
<organism evidence="2 3">
    <name type="scientific">Ilex paraguariensis</name>
    <name type="common">yerba mate</name>
    <dbReference type="NCBI Taxonomy" id="185542"/>
    <lineage>
        <taxon>Eukaryota</taxon>
        <taxon>Viridiplantae</taxon>
        <taxon>Streptophyta</taxon>
        <taxon>Embryophyta</taxon>
        <taxon>Tracheophyta</taxon>
        <taxon>Spermatophyta</taxon>
        <taxon>Magnoliopsida</taxon>
        <taxon>eudicotyledons</taxon>
        <taxon>Gunneridae</taxon>
        <taxon>Pentapetalae</taxon>
        <taxon>asterids</taxon>
        <taxon>campanulids</taxon>
        <taxon>Aquifoliales</taxon>
        <taxon>Aquifoliaceae</taxon>
        <taxon>Ilex</taxon>
    </lineage>
</organism>
<proteinExistence type="predicted"/>
<feature type="region of interest" description="Disordered" evidence="1">
    <location>
        <begin position="50"/>
        <end position="176"/>
    </location>
</feature>
<dbReference type="EMBL" id="CAUOFW020002625">
    <property type="protein sequence ID" value="CAK9155031.1"/>
    <property type="molecule type" value="Genomic_DNA"/>
</dbReference>
<evidence type="ECO:0000256" key="1">
    <source>
        <dbReference type="SAM" id="MobiDB-lite"/>
    </source>
</evidence>
<sequence>MSSKEGSREERGGAGFDEEFTLHAVFQKLQQMSLQFRNMEDRIARQEVTLQNIQGGRGGPRANPNENLEDEDVMGFYDGDDDRDRRVQGGPRRPDMGHEEDMVHMAMKMERQLKKKGTTRYTSTSWKPKWEGGGRSEGAMSKARVEPPKGGRWEEAPSKPKVESHPSQNRDIKCFK</sequence>
<feature type="compositionally biased region" description="Basic and acidic residues" evidence="1">
    <location>
        <begin position="82"/>
        <end position="112"/>
    </location>
</feature>
<feature type="compositionally biased region" description="Acidic residues" evidence="1">
    <location>
        <begin position="67"/>
        <end position="81"/>
    </location>
</feature>